<dbReference type="PANTHER" id="PTHR34299">
    <property type="entry name" value="DIACYLGLYCEROL KINASE"/>
    <property type="match status" value="1"/>
</dbReference>
<keyword evidence="27" id="KW-1185">Reference proteome</keyword>
<feature type="binding site" evidence="21">
    <location>
        <begin position="53"/>
        <end position="57"/>
    </location>
    <ligand>
        <name>substrate</name>
    </ligand>
</feature>
<evidence type="ECO:0000256" key="4">
    <source>
        <dbReference type="ARBA" id="ARBA00017575"/>
    </source>
</evidence>
<feature type="transmembrane region" description="Helical" evidence="24">
    <location>
        <begin position="78"/>
        <end position="98"/>
    </location>
</feature>
<keyword evidence="9 24" id="KW-0812">Transmembrane</keyword>
<evidence type="ECO:0000313" key="27">
    <source>
        <dbReference type="Proteomes" id="UP000773614"/>
    </source>
</evidence>
<feature type="transmembrane region" description="Helical" evidence="24">
    <location>
        <begin position="119"/>
        <end position="140"/>
    </location>
</feature>
<gene>
    <name evidence="26" type="ORF">E4O86_07015</name>
</gene>
<keyword evidence="15 24" id="KW-1133">Transmembrane helix</keyword>
<evidence type="ECO:0000256" key="14">
    <source>
        <dbReference type="ARBA" id="ARBA00022842"/>
    </source>
</evidence>
<evidence type="ECO:0000256" key="21">
    <source>
        <dbReference type="PIRSR" id="PIRSR600829-2"/>
    </source>
</evidence>
<feature type="binding site" evidence="22">
    <location>
        <position position="99"/>
    </location>
    <ligand>
        <name>ATP</name>
        <dbReference type="ChEBI" id="CHEBI:30616"/>
    </ligand>
</feature>
<comment type="caution">
    <text evidence="24">Lacks conserved residue(s) required for the propagation of feature annotation.</text>
</comment>
<evidence type="ECO:0000256" key="19">
    <source>
        <dbReference type="ARBA" id="ARBA00023264"/>
    </source>
</evidence>
<feature type="binding site" evidence="21">
    <location>
        <position position="121"/>
    </location>
    <ligand>
        <name>substrate</name>
    </ligand>
</feature>
<evidence type="ECO:0000256" key="25">
    <source>
        <dbReference type="SAM" id="MobiDB-lite"/>
    </source>
</evidence>
<dbReference type="Proteomes" id="UP000773614">
    <property type="component" value="Unassembled WGS sequence"/>
</dbReference>
<evidence type="ECO:0000256" key="7">
    <source>
        <dbReference type="ARBA" id="ARBA00022519"/>
    </source>
</evidence>
<keyword evidence="10 23" id="KW-0479">Metal-binding</keyword>
<comment type="similarity">
    <text evidence="2 24">Belongs to the bacterial diacylglycerol kinase family.</text>
</comment>
<dbReference type="Gene3D" id="1.10.287.3610">
    <property type="match status" value="1"/>
</dbReference>
<keyword evidence="7 24" id="KW-0997">Cell inner membrane</keyword>
<dbReference type="OrthoDB" id="7595530at2"/>
<dbReference type="GO" id="GO:0004143">
    <property type="term" value="F:ATP-dependent diacylglycerol kinase activity"/>
    <property type="evidence" value="ECO:0007669"/>
    <property type="project" value="UniProtKB-EC"/>
</dbReference>
<keyword evidence="13 22" id="KW-0067">ATP-binding</keyword>
<keyword evidence="18" id="KW-0594">Phospholipid biosynthesis</keyword>
<keyword evidence="6" id="KW-0444">Lipid biosynthesis</keyword>
<feature type="binding site" evidence="22">
    <location>
        <begin position="117"/>
        <end position="118"/>
    </location>
    <ligand>
        <name>ATP</name>
        <dbReference type="ChEBI" id="CHEBI:30616"/>
    </ligand>
</feature>
<feature type="active site" description="Proton acceptor" evidence="20">
    <location>
        <position position="92"/>
    </location>
</feature>
<evidence type="ECO:0000256" key="24">
    <source>
        <dbReference type="RuleBase" id="RU363065"/>
    </source>
</evidence>
<comment type="catalytic activity">
    <reaction evidence="24">
        <text>a 1,2-diacyl-sn-glycerol + ATP = a 1,2-diacyl-sn-glycero-3-phosphate + ADP + H(+)</text>
        <dbReference type="Rhea" id="RHEA:10272"/>
        <dbReference type="ChEBI" id="CHEBI:15378"/>
        <dbReference type="ChEBI" id="CHEBI:17815"/>
        <dbReference type="ChEBI" id="CHEBI:30616"/>
        <dbReference type="ChEBI" id="CHEBI:58608"/>
        <dbReference type="ChEBI" id="CHEBI:456216"/>
        <dbReference type="EC" id="2.7.1.107"/>
    </reaction>
</comment>
<evidence type="ECO:0000256" key="23">
    <source>
        <dbReference type="PIRSR" id="PIRSR600829-4"/>
    </source>
</evidence>
<dbReference type="EC" id="2.7.1.107" evidence="3 24"/>
<evidence type="ECO:0000256" key="20">
    <source>
        <dbReference type="PIRSR" id="PIRSR600829-1"/>
    </source>
</evidence>
<dbReference type="RefSeq" id="WP_161139806.1">
    <property type="nucleotide sequence ID" value="NZ_SPKJ01000015.1"/>
</dbReference>
<evidence type="ECO:0000256" key="11">
    <source>
        <dbReference type="ARBA" id="ARBA00022741"/>
    </source>
</evidence>
<keyword evidence="12 24" id="KW-0418">Kinase</keyword>
<evidence type="ECO:0000256" key="13">
    <source>
        <dbReference type="ARBA" id="ARBA00022840"/>
    </source>
</evidence>
<keyword evidence="14 23" id="KW-0460">Magnesium</keyword>
<feature type="binding site" evidence="22">
    <location>
        <position position="51"/>
    </location>
    <ligand>
        <name>ATP</name>
        <dbReference type="ChEBI" id="CHEBI:30616"/>
    </ligand>
</feature>
<comment type="function">
    <text evidence="24">Catalyzes the ATP-dependent phosphorylation of sn-l,2-diacylglycerol (DAG) to phosphatidic acid. Involved in the recycling of diacylglycerol produced as a by-product during membrane-derived oligosaccharide (MDO) biosynthesis.</text>
</comment>
<feature type="binding site" evidence="21">
    <location>
        <position position="92"/>
    </location>
    <ligand>
        <name>substrate</name>
    </ligand>
</feature>
<keyword evidence="8 24" id="KW-0808">Transferase</keyword>
<feature type="binding site" evidence="21">
    <location>
        <position position="32"/>
    </location>
    <ligand>
        <name>substrate</name>
    </ligand>
</feature>
<evidence type="ECO:0000313" key="26">
    <source>
        <dbReference type="EMBL" id="MYZ47459.1"/>
    </source>
</evidence>
<feature type="binding site" evidence="23">
    <location>
        <position position="51"/>
    </location>
    <ligand>
        <name>a divalent metal cation</name>
        <dbReference type="ChEBI" id="CHEBI:60240"/>
    </ligand>
</feature>
<protein>
    <recommendedName>
        <fullName evidence="4 24">Diacylglycerol kinase</fullName>
        <ecNumber evidence="3 24">2.7.1.107</ecNumber>
    </recommendedName>
</protein>
<evidence type="ECO:0000256" key="1">
    <source>
        <dbReference type="ARBA" id="ARBA00004429"/>
    </source>
</evidence>
<name>A0A964T3X3_9HYPH</name>
<comment type="caution">
    <text evidence="26">The sequence shown here is derived from an EMBL/GenBank/DDBJ whole genome shotgun (WGS) entry which is preliminary data.</text>
</comment>
<evidence type="ECO:0000256" key="6">
    <source>
        <dbReference type="ARBA" id="ARBA00022516"/>
    </source>
</evidence>
<feature type="binding site" evidence="22">
    <location>
        <begin position="108"/>
        <end position="110"/>
    </location>
    <ligand>
        <name>ATP</name>
        <dbReference type="ChEBI" id="CHEBI:30616"/>
    </ligand>
</feature>
<keyword evidence="11 22" id="KW-0547">Nucleotide-binding</keyword>
<feature type="region of interest" description="Disordered" evidence="25">
    <location>
        <begin position="1"/>
        <end position="24"/>
    </location>
</feature>
<evidence type="ECO:0000256" key="2">
    <source>
        <dbReference type="ARBA" id="ARBA00005967"/>
    </source>
</evidence>
<comment type="cofactor">
    <cofactor evidence="23">
        <name>Mg(2+)</name>
        <dbReference type="ChEBI" id="CHEBI:18420"/>
    </cofactor>
    <text evidence="23">Mn(2+), Zn(2+), Cd(2+) and Co(2+) support activity to lesser extents.</text>
</comment>
<evidence type="ECO:0000256" key="9">
    <source>
        <dbReference type="ARBA" id="ARBA00022692"/>
    </source>
</evidence>
<dbReference type="InterPro" id="IPR036945">
    <property type="entry name" value="DAGK_sf"/>
</dbReference>
<evidence type="ECO:0000256" key="3">
    <source>
        <dbReference type="ARBA" id="ARBA00012133"/>
    </source>
</evidence>
<dbReference type="PANTHER" id="PTHR34299:SF1">
    <property type="entry name" value="DIACYLGLYCEROL KINASE"/>
    <property type="match status" value="1"/>
</dbReference>
<dbReference type="InterPro" id="IPR033718">
    <property type="entry name" value="DAGK_prok"/>
</dbReference>
<feature type="binding site" evidence="23">
    <location>
        <position position="99"/>
    </location>
    <ligand>
        <name>a divalent metal cation</name>
        <dbReference type="ChEBI" id="CHEBI:60240"/>
    </ligand>
</feature>
<evidence type="ECO:0000256" key="8">
    <source>
        <dbReference type="ARBA" id="ARBA00022679"/>
    </source>
</evidence>
<comment type="subcellular location">
    <subcellularLocation>
        <location evidence="1 24">Cell inner membrane</location>
        <topology evidence="1 24">Multi-pass membrane protein</topology>
    </subcellularLocation>
</comment>
<dbReference type="GO" id="GO:0006654">
    <property type="term" value="P:phosphatidic acid biosynthetic process"/>
    <property type="evidence" value="ECO:0007669"/>
    <property type="project" value="InterPro"/>
</dbReference>
<keyword evidence="16 24" id="KW-0443">Lipid metabolism</keyword>
<sequence length="147" mass="15695">MSTEEIGEPPRSAVFGNGRRPSALPGQGGLGRIVDSALNSARGIRAGLRTEAAIQQEFAIAAILLPLSFVVASSAWTWMALVGSLFFVFVVEFLNTAVERLCNHVTPERHEAIRVTKDLASAAVFFALLTAGLVWIVAALTRFGLLS</sequence>
<dbReference type="GO" id="GO:0046872">
    <property type="term" value="F:metal ion binding"/>
    <property type="evidence" value="ECO:0007669"/>
    <property type="project" value="UniProtKB-KW"/>
</dbReference>
<proteinExistence type="inferred from homology"/>
<dbReference type="CDD" id="cd14264">
    <property type="entry name" value="DAGK_IM"/>
    <property type="match status" value="1"/>
</dbReference>
<dbReference type="AlphaFoldDB" id="A0A964T3X3"/>
<evidence type="ECO:0000256" key="10">
    <source>
        <dbReference type="ARBA" id="ARBA00022723"/>
    </source>
</evidence>
<evidence type="ECO:0000256" key="5">
    <source>
        <dbReference type="ARBA" id="ARBA00022475"/>
    </source>
</evidence>
<evidence type="ECO:0000256" key="17">
    <source>
        <dbReference type="ARBA" id="ARBA00023136"/>
    </source>
</evidence>
<evidence type="ECO:0000256" key="22">
    <source>
        <dbReference type="PIRSR" id="PIRSR600829-3"/>
    </source>
</evidence>
<feature type="binding site" evidence="22">
    <location>
        <position position="32"/>
    </location>
    <ligand>
        <name>ATP</name>
        <dbReference type="ChEBI" id="CHEBI:30616"/>
    </ligand>
</feature>
<keyword evidence="19 24" id="KW-1208">Phospholipid metabolism</keyword>
<evidence type="ECO:0000256" key="16">
    <source>
        <dbReference type="ARBA" id="ARBA00023098"/>
    </source>
</evidence>
<dbReference type="InterPro" id="IPR000829">
    <property type="entry name" value="DAGK"/>
</dbReference>
<evidence type="ECO:0000256" key="12">
    <source>
        <dbReference type="ARBA" id="ARBA00022777"/>
    </source>
</evidence>
<evidence type="ECO:0000256" key="18">
    <source>
        <dbReference type="ARBA" id="ARBA00023209"/>
    </source>
</evidence>
<evidence type="ECO:0000256" key="15">
    <source>
        <dbReference type="ARBA" id="ARBA00022989"/>
    </source>
</evidence>
<dbReference type="GO" id="GO:0005886">
    <property type="term" value="C:plasma membrane"/>
    <property type="evidence" value="ECO:0007669"/>
    <property type="project" value="UniProtKB-SubCell"/>
</dbReference>
<organism evidence="26 27">
    <name type="scientific">Propylenella binzhouense</name>
    <dbReference type="NCBI Taxonomy" id="2555902"/>
    <lineage>
        <taxon>Bacteria</taxon>
        <taxon>Pseudomonadati</taxon>
        <taxon>Pseudomonadota</taxon>
        <taxon>Alphaproteobacteria</taxon>
        <taxon>Hyphomicrobiales</taxon>
        <taxon>Propylenellaceae</taxon>
        <taxon>Propylenella</taxon>
    </lineage>
</organism>
<keyword evidence="17 24" id="KW-0472">Membrane</keyword>
<dbReference type="GO" id="GO:0005524">
    <property type="term" value="F:ATP binding"/>
    <property type="evidence" value="ECO:0007669"/>
    <property type="project" value="UniProtKB-KW"/>
</dbReference>
<reference evidence="26" key="1">
    <citation type="submission" date="2019-03" db="EMBL/GenBank/DDBJ databases">
        <title>Afifella sp. nov., isolated from activated sludge.</title>
        <authorList>
            <person name="Li Q."/>
            <person name="Liu Y."/>
        </authorList>
    </citation>
    <scope>NUCLEOTIDE SEQUENCE</scope>
    <source>
        <strain evidence="26">L72</strain>
    </source>
</reference>
<accession>A0A964T3X3</accession>
<dbReference type="EMBL" id="SPKJ01000015">
    <property type="protein sequence ID" value="MYZ47459.1"/>
    <property type="molecule type" value="Genomic_DNA"/>
</dbReference>
<keyword evidence="5" id="KW-1003">Cell membrane</keyword>
<dbReference type="Pfam" id="PF01219">
    <property type="entry name" value="DAGK_prokar"/>
    <property type="match status" value="1"/>
</dbReference>